<keyword evidence="5 6" id="KW-0472">Membrane</keyword>
<dbReference type="Proteomes" id="UP000728032">
    <property type="component" value="Unassembled WGS sequence"/>
</dbReference>
<comment type="similarity">
    <text evidence="2">Belongs to the SURF4 family.</text>
</comment>
<protein>
    <submittedName>
        <fullName evidence="7">Uncharacterized protein</fullName>
    </submittedName>
</protein>
<evidence type="ECO:0000313" key="8">
    <source>
        <dbReference type="Proteomes" id="UP000728032"/>
    </source>
</evidence>
<evidence type="ECO:0000256" key="4">
    <source>
        <dbReference type="ARBA" id="ARBA00022989"/>
    </source>
</evidence>
<dbReference type="InterPro" id="IPR002995">
    <property type="entry name" value="Surf4"/>
</dbReference>
<comment type="subcellular location">
    <subcellularLocation>
        <location evidence="1">Membrane</location>
        <topology evidence="1">Multi-pass membrane protein</topology>
    </subcellularLocation>
</comment>
<dbReference type="GO" id="GO:0016020">
    <property type="term" value="C:membrane"/>
    <property type="evidence" value="ECO:0007669"/>
    <property type="project" value="UniProtKB-SubCell"/>
</dbReference>
<feature type="transmembrane region" description="Helical" evidence="6">
    <location>
        <begin position="110"/>
        <end position="127"/>
    </location>
</feature>
<dbReference type="EMBL" id="OC931546">
    <property type="protein sequence ID" value="CAD7659173.1"/>
    <property type="molecule type" value="Genomic_DNA"/>
</dbReference>
<dbReference type="EMBL" id="CAJPVJ010016721">
    <property type="protein sequence ID" value="CAG2176335.1"/>
    <property type="molecule type" value="Genomic_DNA"/>
</dbReference>
<keyword evidence="8" id="KW-1185">Reference proteome</keyword>
<dbReference type="Pfam" id="PF02077">
    <property type="entry name" value="SURF4"/>
    <property type="match status" value="1"/>
</dbReference>
<reference evidence="7" key="1">
    <citation type="submission" date="2020-11" db="EMBL/GenBank/DDBJ databases">
        <authorList>
            <person name="Tran Van P."/>
        </authorList>
    </citation>
    <scope>NUCLEOTIDE SEQUENCE</scope>
</reference>
<evidence type="ECO:0000256" key="1">
    <source>
        <dbReference type="ARBA" id="ARBA00004141"/>
    </source>
</evidence>
<proteinExistence type="inferred from homology"/>
<accession>A0A7R9QUS8</accession>
<feature type="transmembrane region" description="Helical" evidence="6">
    <location>
        <begin position="179"/>
        <end position="199"/>
    </location>
</feature>
<gene>
    <name evidence="7" type="ORF">ONB1V03_LOCUS15769</name>
</gene>
<sequence>MSNRRQWISKAEDVADEVSAERERLYLTLDSPISCLCRPLDQVFRRSKAILPTIARLCLVSTFIEDGLHIRLRWSQGRNYMDKRWGHELATLFVSINMLSQLIASGLELTRYHVTIACGLLFCVVGLRTLTFGAVWNPLLWPWALNLCGALLLLLAECQTEAPTLLAGVPSDEQNRPKAYLLFTGRILTLLIFFTSLSLELRDMENVFLIIRKVIVLVLVVAVTIGYKTKPSALLLVVWLTG</sequence>
<keyword evidence="4 6" id="KW-1133">Transmembrane helix</keyword>
<name>A0A7R9QUS8_9ACAR</name>
<feature type="transmembrane region" description="Helical" evidence="6">
    <location>
        <begin position="206"/>
        <end position="227"/>
    </location>
</feature>
<evidence type="ECO:0000256" key="3">
    <source>
        <dbReference type="ARBA" id="ARBA00022692"/>
    </source>
</evidence>
<evidence type="ECO:0000313" key="7">
    <source>
        <dbReference type="EMBL" id="CAD7659173.1"/>
    </source>
</evidence>
<evidence type="ECO:0000256" key="5">
    <source>
        <dbReference type="ARBA" id="ARBA00023136"/>
    </source>
</evidence>
<organism evidence="7">
    <name type="scientific">Oppiella nova</name>
    <dbReference type="NCBI Taxonomy" id="334625"/>
    <lineage>
        <taxon>Eukaryota</taxon>
        <taxon>Metazoa</taxon>
        <taxon>Ecdysozoa</taxon>
        <taxon>Arthropoda</taxon>
        <taxon>Chelicerata</taxon>
        <taxon>Arachnida</taxon>
        <taxon>Acari</taxon>
        <taxon>Acariformes</taxon>
        <taxon>Sarcoptiformes</taxon>
        <taxon>Oribatida</taxon>
        <taxon>Brachypylina</taxon>
        <taxon>Oppioidea</taxon>
        <taxon>Oppiidae</taxon>
        <taxon>Oppiella</taxon>
    </lineage>
</organism>
<evidence type="ECO:0000256" key="2">
    <source>
        <dbReference type="ARBA" id="ARBA00006945"/>
    </source>
</evidence>
<evidence type="ECO:0000256" key="6">
    <source>
        <dbReference type="SAM" id="Phobius"/>
    </source>
</evidence>
<dbReference type="AlphaFoldDB" id="A0A7R9QUS8"/>
<keyword evidence="3 6" id="KW-0812">Transmembrane</keyword>
<dbReference type="OrthoDB" id="7859621at2759"/>